<name>A0A6M4JBD9_9MOLU</name>
<dbReference type="EC" id="6.1.1.7" evidence="14"/>
<evidence type="ECO:0000313" key="16">
    <source>
        <dbReference type="Proteomes" id="UP000500686"/>
    </source>
</evidence>
<dbReference type="PROSITE" id="PS50860">
    <property type="entry name" value="AA_TRNA_LIGASE_II_ALA"/>
    <property type="match status" value="1"/>
</dbReference>
<dbReference type="InterPro" id="IPR002318">
    <property type="entry name" value="Ala-tRNA-lgiase_IIc"/>
</dbReference>
<dbReference type="InterPro" id="IPR050058">
    <property type="entry name" value="Ala-tRNA_ligase"/>
</dbReference>
<dbReference type="Pfam" id="PF01411">
    <property type="entry name" value="tRNA-synt_2c"/>
    <property type="match status" value="1"/>
</dbReference>
<keyword evidence="11 14" id="KW-0030">Aminoacyl-tRNA synthetase</keyword>
<dbReference type="Gene3D" id="3.30.980.10">
    <property type="entry name" value="Threonyl-trna Synthetase, Chain A, domain 2"/>
    <property type="match status" value="1"/>
</dbReference>
<dbReference type="Gene3D" id="3.10.310.40">
    <property type="match status" value="1"/>
</dbReference>
<keyword evidence="16" id="KW-1185">Reference proteome</keyword>
<dbReference type="InterPro" id="IPR012947">
    <property type="entry name" value="tRNA_SAD"/>
</dbReference>
<dbReference type="NCBIfam" id="TIGR00344">
    <property type="entry name" value="alaS"/>
    <property type="match status" value="1"/>
</dbReference>
<dbReference type="HAMAP" id="MF_00036_B">
    <property type="entry name" value="Ala_tRNA_synth_B"/>
    <property type="match status" value="1"/>
</dbReference>
<dbReference type="FunFam" id="3.30.930.10:FF:000046">
    <property type="entry name" value="Alanine--tRNA ligase"/>
    <property type="match status" value="1"/>
</dbReference>
<keyword evidence="3 14" id="KW-0820">tRNA-binding</keyword>
<comment type="similarity">
    <text evidence="1 14">Belongs to the class-II aminoacyl-tRNA synthetase family.</text>
</comment>
<comment type="function">
    <text evidence="12 14">Catalyzes the attachment of alanine to tRNA(Ala) in a two-step reaction: alanine is first activated by ATP to form Ala-AMP and then transferred to the acceptor end of tRNA(Ala). Also edits incorrectly charged Ser-tRNA(Ala) and Gly-tRNA(Ala) via its editing domain.</text>
</comment>
<evidence type="ECO:0000256" key="1">
    <source>
        <dbReference type="ARBA" id="ARBA00008226"/>
    </source>
</evidence>
<keyword evidence="9 14" id="KW-0694">RNA-binding</keyword>
<dbReference type="PANTHER" id="PTHR11777:SF9">
    <property type="entry name" value="ALANINE--TRNA LIGASE, CYTOPLASMIC"/>
    <property type="match status" value="1"/>
</dbReference>
<keyword evidence="10 14" id="KW-0648">Protein biosynthesis</keyword>
<sequence length="872" mass="99622">MNSKEIRQKWLKFFESKDHLIVESKSLIPVNDPSLLWINSGVATLKDYFSGKKIPPKKRLTNSQKAIRTNDIENVGVTSRHHTFFEMLGNFSIGDYFKKEAIEFAYEFLTKELKLSLENLYFTYFEEDLETRDKWLSLGIKPSHLIKGTRDTNFWDVGSGPCGPCTEIFYDRGPKYDQRGIELLQQDIENDRYIEIWNVVFSQFNNEGDNKYTELAQKNIDTGAGFERIVSIMQDAPTNYDSDLFLNIIHEIEKYTEYRYDINNYFTKEPEQREINTCFKIIADHIRTVANALADGESVSNVGRGYIIRRLIRRSIYKGMQLGIKGIFLNKLVPVVRESLPFLYDVNPVMKAIKDEEEIFAKTIENGKLLLENYIEKGIKIFDGAIAFNLLETYGFPIELTVEILANKGITVDMDAFAKAKEKHSEASRGNKLSGMEKAINSLSLIKQKISEFVGYDFTQYKSTIVELLDSENRISAADGVSYVVLDKTPFYATSGGQKHDEGYMLQDGNKIKIIDVFKDKFGNHIHVVEGKINIAQPLECFVDEYVRLNCARNHSATHLMFSVLRKVLGPQIKQLGSDITEQRFTFDFPGDNKPTDEQISEIENQMKTIIDEDIKREYIISTIEQAKNLHAVMTIEEDQYMDPKCVRIVKWGDVTSDLCGGTHLSHSSILENFKITNCDKKQAGVYRFRVVTSNKLVNEWLNDQISATTEELNNIVAKIKNLDPTYELSIPNSNNLDDNLKQLKICIEQAREDYKQISKSKSNIEFDFDSIEFENVNGSNIYFNENIDSSQIKIIASTLREKYPQNHIILASIGPEQTLLAIASKTKDSNKIFKNVANRLNGRGGGSAILAMGKINNSNKLKDIILEEFNA</sequence>
<dbReference type="InterPro" id="IPR018165">
    <property type="entry name" value="Ala-tRNA-synth_IIc_core"/>
</dbReference>
<protein>
    <recommendedName>
        <fullName evidence="14">Alanine--tRNA ligase</fullName>
        <ecNumber evidence="14">6.1.1.7</ecNumber>
    </recommendedName>
    <alternativeName>
        <fullName evidence="14">Alanyl-tRNA synthetase</fullName>
        <shortName evidence="14">AlaRS</shortName>
    </alternativeName>
</protein>
<keyword evidence="7 14" id="KW-0862">Zinc</keyword>
<keyword evidence="4 14" id="KW-0436">Ligase</keyword>
<dbReference type="PANTHER" id="PTHR11777">
    <property type="entry name" value="ALANYL-TRNA SYNTHETASE"/>
    <property type="match status" value="1"/>
</dbReference>
<comment type="subcellular location">
    <subcellularLocation>
        <location evidence="14">Cytoplasm</location>
    </subcellularLocation>
</comment>
<dbReference type="InterPro" id="IPR023033">
    <property type="entry name" value="Ala_tRNA_ligase_euk/bac"/>
</dbReference>
<feature type="binding site" evidence="14">
    <location>
        <position position="555"/>
    </location>
    <ligand>
        <name>Zn(2+)</name>
        <dbReference type="ChEBI" id="CHEBI:29105"/>
    </ligand>
</feature>
<comment type="catalytic activity">
    <reaction evidence="13 14">
        <text>tRNA(Ala) + L-alanine + ATP = L-alanyl-tRNA(Ala) + AMP + diphosphate</text>
        <dbReference type="Rhea" id="RHEA:12540"/>
        <dbReference type="Rhea" id="RHEA-COMP:9657"/>
        <dbReference type="Rhea" id="RHEA-COMP:9923"/>
        <dbReference type="ChEBI" id="CHEBI:30616"/>
        <dbReference type="ChEBI" id="CHEBI:33019"/>
        <dbReference type="ChEBI" id="CHEBI:57972"/>
        <dbReference type="ChEBI" id="CHEBI:78442"/>
        <dbReference type="ChEBI" id="CHEBI:78497"/>
        <dbReference type="ChEBI" id="CHEBI:456215"/>
        <dbReference type="EC" id="6.1.1.7"/>
    </reaction>
</comment>
<dbReference type="InterPro" id="IPR018163">
    <property type="entry name" value="Thr/Ala-tRNA-synth_IIc_edit"/>
</dbReference>
<feature type="binding site" evidence="14">
    <location>
        <position position="664"/>
    </location>
    <ligand>
        <name>Zn(2+)</name>
        <dbReference type="ChEBI" id="CHEBI:29105"/>
    </ligand>
</feature>
<dbReference type="PRINTS" id="PR00980">
    <property type="entry name" value="TRNASYNTHALA"/>
</dbReference>
<gene>
    <name evidence="14 15" type="primary">alaS</name>
    <name evidence="15" type="ORF">HLA87_00630</name>
</gene>
<evidence type="ECO:0000256" key="10">
    <source>
        <dbReference type="ARBA" id="ARBA00022917"/>
    </source>
</evidence>
<accession>A0A6M4JBD9</accession>
<evidence type="ECO:0000256" key="3">
    <source>
        <dbReference type="ARBA" id="ARBA00022555"/>
    </source>
</evidence>
<dbReference type="Pfam" id="PF02272">
    <property type="entry name" value="DHHA1"/>
    <property type="match status" value="1"/>
</dbReference>
<evidence type="ECO:0000256" key="8">
    <source>
        <dbReference type="ARBA" id="ARBA00022840"/>
    </source>
</evidence>
<evidence type="ECO:0000313" key="15">
    <source>
        <dbReference type="EMBL" id="QJR43316.1"/>
    </source>
</evidence>
<keyword evidence="5 14" id="KW-0479">Metal-binding</keyword>
<dbReference type="InterPro" id="IPR018164">
    <property type="entry name" value="Ala-tRNA-synth_IIc_N"/>
</dbReference>
<reference evidence="15 16" key="1">
    <citation type="submission" date="2020-05" db="EMBL/GenBank/DDBJ databases">
        <title>Novel Mycoplasma species detected in Mirounga angustirostris (northern elephant seal) from the USA.</title>
        <authorList>
            <person name="Volokhov D.V."/>
        </authorList>
    </citation>
    <scope>NUCLEOTIDE SEQUENCE [LARGE SCALE GENOMIC DNA]</scope>
    <source>
        <strain evidence="15 16">Mirounga ES2806-GEN</strain>
    </source>
</reference>
<dbReference type="InterPro" id="IPR045864">
    <property type="entry name" value="aa-tRNA-synth_II/BPL/LPL"/>
</dbReference>
<dbReference type="Proteomes" id="UP000500686">
    <property type="component" value="Chromosome"/>
</dbReference>
<dbReference type="InterPro" id="IPR009000">
    <property type="entry name" value="Transl_B-barrel_sf"/>
</dbReference>
<evidence type="ECO:0000256" key="6">
    <source>
        <dbReference type="ARBA" id="ARBA00022741"/>
    </source>
</evidence>
<dbReference type="GO" id="GO:0005829">
    <property type="term" value="C:cytosol"/>
    <property type="evidence" value="ECO:0007669"/>
    <property type="project" value="TreeGrafter"/>
</dbReference>
<dbReference type="CDD" id="cd00673">
    <property type="entry name" value="AlaRS_core"/>
    <property type="match status" value="1"/>
</dbReference>
<dbReference type="InterPro" id="IPR003156">
    <property type="entry name" value="DHHA1_dom"/>
</dbReference>
<evidence type="ECO:0000256" key="12">
    <source>
        <dbReference type="ARBA" id="ARBA00024779"/>
    </source>
</evidence>
<evidence type="ECO:0000256" key="11">
    <source>
        <dbReference type="ARBA" id="ARBA00023146"/>
    </source>
</evidence>
<evidence type="ECO:0000256" key="7">
    <source>
        <dbReference type="ARBA" id="ARBA00022833"/>
    </source>
</evidence>
<feature type="binding site" evidence="14">
    <location>
        <position position="559"/>
    </location>
    <ligand>
        <name>Zn(2+)</name>
        <dbReference type="ChEBI" id="CHEBI:29105"/>
    </ligand>
</feature>
<dbReference type="SUPFAM" id="SSF55186">
    <property type="entry name" value="ThrRS/AlaRS common domain"/>
    <property type="match status" value="1"/>
</dbReference>
<dbReference type="GO" id="GO:0008270">
    <property type="term" value="F:zinc ion binding"/>
    <property type="evidence" value="ECO:0007669"/>
    <property type="project" value="UniProtKB-UniRule"/>
</dbReference>
<dbReference type="Gene3D" id="2.40.30.130">
    <property type="match status" value="1"/>
</dbReference>
<dbReference type="RefSeq" id="WP_171110930.1">
    <property type="nucleotide sequence ID" value="NZ_CP053096.1"/>
</dbReference>
<evidence type="ECO:0000256" key="2">
    <source>
        <dbReference type="ARBA" id="ARBA00022490"/>
    </source>
</evidence>
<keyword evidence="8 14" id="KW-0067">ATP-binding</keyword>
<dbReference type="FunFam" id="3.30.980.10:FF:000004">
    <property type="entry name" value="Alanine--tRNA ligase, cytoplasmic"/>
    <property type="match status" value="1"/>
</dbReference>
<comment type="cofactor">
    <cofactor evidence="14">
        <name>Zn(2+)</name>
        <dbReference type="ChEBI" id="CHEBI:29105"/>
    </cofactor>
    <text evidence="14">Binds 1 zinc ion per subunit.</text>
</comment>
<keyword evidence="6 14" id="KW-0547">Nucleotide-binding</keyword>
<dbReference type="InterPro" id="IPR018162">
    <property type="entry name" value="Ala-tRNA-ligase_IIc_anticod-bd"/>
</dbReference>
<evidence type="ECO:0000256" key="5">
    <source>
        <dbReference type="ARBA" id="ARBA00022723"/>
    </source>
</evidence>
<dbReference type="GO" id="GO:0000049">
    <property type="term" value="F:tRNA binding"/>
    <property type="evidence" value="ECO:0007669"/>
    <property type="project" value="UniProtKB-KW"/>
</dbReference>
<proteinExistence type="inferred from homology"/>
<feature type="binding site" evidence="14">
    <location>
        <position position="660"/>
    </location>
    <ligand>
        <name>Zn(2+)</name>
        <dbReference type="ChEBI" id="CHEBI:29105"/>
    </ligand>
</feature>
<organism evidence="15 16">
    <name type="scientific">Mycoplasma miroungigenitalium</name>
    <dbReference type="NCBI Taxonomy" id="754515"/>
    <lineage>
        <taxon>Bacteria</taxon>
        <taxon>Bacillati</taxon>
        <taxon>Mycoplasmatota</taxon>
        <taxon>Mollicutes</taxon>
        <taxon>Mycoplasmataceae</taxon>
        <taxon>Mycoplasma</taxon>
    </lineage>
</organism>
<evidence type="ECO:0000256" key="9">
    <source>
        <dbReference type="ARBA" id="ARBA00022884"/>
    </source>
</evidence>
<dbReference type="GO" id="GO:0006419">
    <property type="term" value="P:alanyl-tRNA aminoacylation"/>
    <property type="evidence" value="ECO:0007669"/>
    <property type="project" value="UniProtKB-UniRule"/>
</dbReference>
<dbReference type="SUPFAM" id="SSF101353">
    <property type="entry name" value="Putative anticodon-binding domain of alanyl-tRNA synthetase (AlaRS)"/>
    <property type="match status" value="1"/>
</dbReference>
<dbReference type="SUPFAM" id="SSF55681">
    <property type="entry name" value="Class II aaRS and biotin synthetases"/>
    <property type="match status" value="1"/>
</dbReference>
<dbReference type="Pfam" id="PF07973">
    <property type="entry name" value="tRNA_SAD"/>
    <property type="match status" value="1"/>
</dbReference>
<dbReference type="SUPFAM" id="SSF50447">
    <property type="entry name" value="Translation proteins"/>
    <property type="match status" value="1"/>
</dbReference>
<dbReference type="GO" id="GO:0005524">
    <property type="term" value="F:ATP binding"/>
    <property type="evidence" value="ECO:0007669"/>
    <property type="project" value="UniProtKB-UniRule"/>
</dbReference>
<dbReference type="GO" id="GO:0002161">
    <property type="term" value="F:aminoacyl-tRNA deacylase activity"/>
    <property type="evidence" value="ECO:0007669"/>
    <property type="project" value="TreeGrafter"/>
</dbReference>
<evidence type="ECO:0000256" key="14">
    <source>
        <dbReference type="HAMAP-Rule" id="MF_00036"/>
    </source>
</evidence>
<dbReference type="KEGG" id="mmir:HLA87_00630"/>
<evidence type="ECO:0000256" key="4">
    <source>
        <dbReference type="ARBA" id="ARBA00022598"/>
    </source>
</evidence>
<dbReference type="AlphaFoldDB" id="A0A6M4JBD9"/>
<dbReference type="SMART" id="SM00863">
    <property type="entry name" value="tRNA_SAD"/>
    <property type="match status" value="1"/>
</dbReference>
<dbReference type="EMBL" id="CP053096">
    <property type="protein sequence ID" value="QJR43316.1"/>
    <property type="molecule type" value="Genomic_DNA"/>
</dbReference>
<evidence type="ECO:0000256" key="13">
    <source>
        <dbReference type="ARBA" id="ARBA00048300"/>
    </source>
</evidence>
<dbReference type="Gene3D" id="3.30.930.10">
    <property type="entry name" value="Bira Bifunctional Protein, Domain 2"/>
    <property type="match status" value="1"/>
</dbReference>
<keyword evidence="2 14" id="KW-0963">Cytoplasm</keyword>
<comment type="domain">
    <text evidence="14">Consists of three domains; the N-terminal catalytic domain, the editing domain and the C-terminal C-Ala domain. The editing domain removes incorrectly charged amino acids, while the C-Ala domain, along with tRNA(Ala), serves as a bridge to cooperatively bring together the editing and aminoacylation centers thus stimulating deacylation of misacylated tRNAs.</text>
</comment>
<dbReference type="GO" id="GO:0004813">
    <property type="term" value="F:alanine-tRNA ligase activity"/>
    <property type="evidence" value="ECO:0007669"/>
    <property type="project" value="UniProtKB-UniRule"/>
</dbReference>